<feature type="transmembrane region" description="Helical" evidence="13">
    <location>
        <begin position="24"/>
        <end position="42"/>
    </location>
</feature>
<evidence type="ECO:0000256" key="2">
    <source>
        <dbReference type="ARBA" id="ARBA00007193"/>
    </source>
</evidence>
<dbReference type="GO" id="GO:0015280">
    <property type="term" value="F:ligand-gated sodium channel activity"/>
    <property type="evidence" value="ECO:0007669"/>
    <property type="project" value="TreeGrafter"/>
</dbReference>
<evidence type="ECO:0000256" key="1">
    <source>
        <dbReference type="ARBA" id="ARBA00004141"/>
    </source>
</evidence>
<reference evidence="14" key="1">
    <citation type="journal article" date="2021" name="Sci. Adv.">
        <title>The American lobster genome reveals insights on longevity, neural, and immune adaptations.</title>
        <authorList>
            <person name="Polinski J.M."/>
            <person name="Zimin A.V."/>
            <person name="Clark K.F."/>
            <person name="Kohn A.B."/>
            <person name="Sadowski N."/>
            <person name="Timp W."/>
            <person name="Ptitsyn A."/>
            <person name="Khanna P."/>
            <person name="Romanova D.Y."/>
            <person name="Williams P."/>
            <person name="Greenwood S.J."/>
            <person name="Moroz L.L."/>
            <person name="Walt D.R."/>
            <person name="Bodnar A.G."/>
        </authorList>
    </citation>
    <scope>NUCLEOTIDE SEQUENCE</scope>
    <source>
        <strain evidence="14">GMGI-L3</strain>
    </source>
</reference>
<gene>
    <name evidence="14" type="primary">ppk28-L2</name>
    <name evidence="14" type="ORF">Hamer_G022812</name>
</gene>
<protein>
    <submittedName>
        <fullName evidence="14">Pickpocket protein 28-like 2</fullName>
    </submittedName>
</protein>
<keyword evidence="5 12" id="KW-0812">Transmembrane</keyword>
<evidence type="ECO:0000256" key="3">
    <source>
        <dbReference type="ARBA" id="ARBA00022448"/>
    </source>
</evidence>
<keyword evidence="10 12" id="KW-0739">Sodium transport</keyword>
<sequence length="539" mass="60314">MFPYEITLASSPEGWCLSSSSSRLFWLLCWLVSFIACCYYITTNISEFQSSPTLISIDSTTSPISKVDFPSITFCNFNHILKSRHPPTQEDVVGRMKYKADHWTTLTRGVYQNLFSSEPLRELVNSSVLSLDDQEVHCIIKESAQRCEDMILFCLWSDSEDCTKYVTQVPTTYGFCCIINLTQNMSKATNLDLCPGDVQRSGLKTTTTTKHTTDTTAEGGHSNVAVSAAGMDQGLTVLLDAQVEEYFYSTFHSVGFKIHLQEPNGPSGLGPYSVVVSTGKEAFIPIEAHTTFTTMAASQLRPDQRKCYQDGEHILKTSPKAYSHEACILNLETTHLVKACGCRKYHMPGRDAICFTQEQIGCMRNDSRVWHDKLHREDEGSESCYSRCNTTTYLATPSYASLPTPYMEKTTLALKFLLPTIKAMCQRGILKKIETTDLRNGSRVDPCNLKDEEDVEHLMQSNTHIQTAIKEYLNEIVPLFHTCLFVFCSVANIGGLLGLFLGFSLLSGAEIIFYLSKLLAGGVSPYMRTRKPSYVKPFA</sequence>
<dbReference type="Proteomes" id="UP000747542">
    <property type="component" value="Unassembled WGS sequence"/>
</dbReference>
<dbReference type="PANTHER" id="PTHR11690">
    <property type="entry name" value="AMILORIDE-SENSITIVE SODIUM CHANNEL-RELATED"/>
    <property type="match status" value="1"/>
</dbReference>
<dbReference type="EMBL" id="JAHLQT010033239">
    <property type="protein sequence ID" value="KAG7159377.1"/>
    <property type="molecule type" value="Genomic_DNA"/>
</dbReference>
<dbReference type="Pfam" id="PF00858">
    <property type="entry name" value="ASC"/>
    <property type="match status" value="1"/>
</dbReference>
<keyword evidence="9 13" id="KW-0472">Membrane</keyword>
<evidence type="ECO:0000313" key="14">
    <source>
        <dbReference type="EMBL" id="KAG7159377.1"/>
    </source>
</evidence>
<dbReference type="PRINTS" id="PR01078">
    <property type="entry name" value="AMINACHANNEL"/>
</dbReference>
<evidence type="ECO:0000313" key="15">
    <source>
        <dbReference type="Proteomes" id="UP000747542"/>
    </source>
</evidence>
<accession>A0A8J5JJ24</accession>
<keyword evidence="6 13" id="KW-1133">Transmembrane helix</keyword>
<comment type="subcellular location">
    <subcellularLocation>
        <location evidence="1">Membrane</location>
        <topology evidence="1">Multi-pass membrane protein</topology>
    </subcellularLocation>
</comment>
<dbReference type="Gene3D" id="1.10.287.770">
    <property type="entry name" value="YojJ-like"/>
    <property type="match status" value="1"/>
</dbReference>
<evidence type="ECO:0000256" key="11">
    <source>
        <dbReference type="ARBA" id="ARBA00023303"/>
    </source>
</evidence>
<evidence type="ECO:0000256" key="6">
    <source>
        <dbReference type="ARBA" id="ARBA00022989"/>
    </source>
</evidence>
<organism evidence="14 15">
    <name type="scientific">Homarus americanus</name>
    <name type="common">American lobster</name>
    <dbReference type="NCBI Taxonomy" id="6706"/>
    <lineage>
        <taxon>Eukaryota</taxon>
        <taxon>Metazoa</taxon>
        <taxon>Ecdysozoa</taxon>
        <taxon>Arthropoda</taxon>
        <taxon>Crustacea</taxon>
        <taxon>Multicrustacea</taxon>
        <taxon>Malacostraca</taxon>
        <taxon>Eumalacostraca</taxon>
        <taxon>Eucarida</taxon>
        <taxon>Decapoda</taxon>
        <taxon>Pleocyemata</taxon>
        <taxon>Astacidea</taxon>
        <taxon>Nephropoidea</taxon>
        <taxon>Nephropidae</taxon>
        <taxon>Homarus</taxon>
    </lineage>
</organism>
<dbReference type="Gene3D" id="2.60.470.10">
    <property type="entry name" value="Acid-sensing ion channels like domains"/>
    <property type="match status" value="1"/>
</dbReference>
<proteinExistence type="inferred from homology"/>
<keyword evidence="8 12" id="KW-0406">Ion transport</keyword>
<comment type="similarity">
    <text evidence="2 12">Belongs to the amiloride-sensitive sodium channel (TC 1.A.6) family.</text>
</comment>
<name>A0A8J5JJ24_HOMAM</name>
<evidence type="ECO:0000256" key="4">
    <source>
        <dbReference type="ARBA" id="ARBA00022461"/>
    </source>
</evidence>
<keyword evidence="15" id="KW-1185">Reference proteome</keyword>
<keyword evidence="4 12" id="KW-0894">Sodium channel</keyword>
<evidence type="ECO:0000256" key="9">
    <source>
        <dbReference type="ARBA" id="ARBA00023136"/>
    </source>
</evidence>
<evidence type="ECO:0000256" key="5">
    <source>
        <dbReference type="ARBA" id="ARBA00022692"/>
    </source>
</evidence>
<evidence type="ECO:0000256" key="7">
    <source>
        <dbReference type="ARBA" id="ARBA00023053"/>
    </source>
</evidence>
<evidence type="ECO:0000256" key="13">
    <source>
        <dbReference type="SAM" id="Phobius"/>
    </source>
</evidence>
<evidence type="ECO:0000256" key="8">
    <source>
        <dbReference type="ARBA" id="ARBA00023065"/>
    </source>
</evidence>
<dbReference type="PANTHER" id="PTHR11690:SF243">
    <property type="entry name" value="PICKPOCKET 12-RELATED"/>
    <property type="match status" value="1"/>
</dbReference>
<dbReference type="InterPro" id="IPR001873">
    <property type="entry name" value="ENaC"/>
</dbReference>
<feature type="transmembrane region" description="Helical" evidence="13">
    <location>
        <begin position="479"/>
        <end position="505"/>
    </location>
</feature>
<evidence type="ECO:0000256" key="10">
    <source>
        <dbReference type="ARBA" id="ARBA00023201"/>
    </source>
</evidence>
<keyword evidence="7" id="KW-0915">Sodium</keyword>
<comment type="caution">
    <text evidence="14">The sequence shown here is derived from an EMBL/GenBank/DDBJ whole genome shotgun (WGS) entry which is preliminary data.</text>
</comment>
<keyword evidence="3 12" id="KW-0813">Transport</keyword>
<dbReference type="GO" id="GO:0005886">
    <property type="term" value="C:plasma membrane"/>
    <property type="evidence" value="ECO:0007669"/>
    <property type="project" value="TreeGrafter"/>
</dbReference>
<evidence type="ECO:0000256" key="12">
    <source>
        <dbReference type="RuleBase" id="RU000679"/>
    </source>
</evidence>
<keyword evidence="11 12" id="KW-0407">Ion channel</keyword>
<dbReference type="AlphaFoldDB" id="A0A8J5JJ24"/>